<keyword evidence="3" id="KW-1185">Reference proteome</keyword>
<feature type="region of interest" description="Disordered" evidence="1">
    <location>
        <begin position="340"/>
        <end position="375"/>
    </location>
</feature>
<feature type="compositionally biased region" description="Basic and acidic residues" evidence="1">
    <location>
        <begin position="852"/>
        <end position="863"/>
    </location>
</feature>
<feature type="compositionally biased region" description="Basic and acidic residues" evidence="1">
    <location>
        <begin position="754"/>
        <end position="769"/>
    </location>
</feature>
<feature type="compositionally biased region" description="Basic and acidic residues" evidence="1">
    <location>
        <begin position="471"/>
        <end position="487"/>
    </location>
</feature>
<feature type="compositionally biased region" description="Low complexity" evidence="1">
    <location>
        <begin position="963"/>
        <end position="972"/>
    </location>
</feature>
<feature type="region of interest" description="Disordered" evidence="1">
    <location>
        <begin position="1054"/>
        <end position="1299"/>
    </location>
</feature>
<dbReference type="Proteomes" id="UP001446871">
    <property type="component" value="Unassembled WGS sequence"/>
</dbReference>
<evidence type="ECO:0000256" key="1">
    <source>
        <dbReference type="SAM" id="MobiDB-lite"/>
    </source>
</evidence>
<feature type="compositionally biased region" description="Pro residues" evidence="1">
    <location>
        <begin position="1147"/>
        <end position="1157"/>
    </location>
</feature>
<feature type="compositionally biased region" description="Polar residues" evidence="1">
    <location>
        <begin position="777"/>
        <end position="787"/>
    </location>
</feature>
<feature type="compositionally biased region" description="Polar residues" evidence="1">
    <location>
        <begin position="29"/>
        <end position="47"/>
    </location>
</feature>
<organism evidence="2 3">
    <name type="scientific">Apiospora saccharicola</name>
    <dbReference type="NCBI Taxonomy" id="335842"/>
    <lineage>
        <taxon>Eukaryota</taxon>
        <taxon>Fungi</taxon>
        <taxon>Dikarya</taxon>
        <taxon>Ascomycota</taxon>
        <taxon>Pezizomycotina</taxon>
        <taxon>Sordariomycetes</taxon>
        <taxon>Xylariomycetidae</taxon>
        <taxon>Amphisphaeriales</taxon>
        <taxon>Apiosporaceae</taxon>
        <taxon>Apiospora</taxon>
    </lineage>
</organism>
<reference evidence="2 3" key="1">
    <citation type="submission" date="2023-01" db="EMBL/GenBank/DDBJ databases">
        <title>Analysis of 21 Apiospora genomes using comparative genomics revels a genus with tremendous synthesis potential of carbohydrate active enzymes and secondary metabolites.</title>
        <authorList>
            <person name="Sorensen T."/>
        </authorList>
    </citation>
    <scope>NUCLEOTIDE SEQUENCE [LARGE SCALE GENOMIC DNA]</scope>
    <source>
        <strain evidence="2 3">CBS 83171</strain>
    </source>
</reference>
<feature type="compositionally biased region" description="Basic and acidic residues" evidence="1">
    <location>
        <begin position="792"/>
        <end position="803"/>
    </location>
</feature>
<feature type="region of interest" description="Disordered" evidence="1">
    <location>
        <begin position="550"/>
        <end position="697"/>
    </location>
</feature>
<feature type="compositionally biased region" description="Polar residues" evidence="1">
    <location>
        <begin position="1257"/>
        <end position="1268"/>
    </location>
</feature>
<feature type="region of interest" description="Disordered" evidence="1">
    <location>
        <begin position="389"/>
        <end position="491"/>
    </location>
</feature>
<feature type="region of interest" description="Disordered" evidence="1">
    <location>
        <begin position="821"/>
        <end position="909"/>
    </location>
</feature>
<feature type="compositionally biased region" description="Basic and acidic residues" evidence="1">
    <location>
        <begin position="827"/>
        <end position="843"/>
    </location>
</feature>
<protein>
    <submittedName>
        <fullName evidence="2">Uncharacterized protein</fullName>
    </submittedName>
</protein>
<feature type="region of interest" description="Disordered" evidence="1">
    <location>
        <begin position="713"/>
        <end position="803"/>
    </location>
</feature>
<evidence type="ECO:0000313" key="2">
    <source>
        <dbReference type="EMBL" id="KAK8068164.1"/>
    </source>
</evidence>
<feature type="region of interest" description="Disordered" evidence="1">
    <location>
        <begin position="1"/>
        <end position="47"/>
    </location>
</feature>
<feature type="compositionally biased region" description="Polar residues" evidence="1">
    <location>
        <begin position="1054"/>
        <end position="1089"/>
    </location>
</feature>
<feature type="compositionally biased region" description="Low complexity" evidence="1">
    <location>
        <begin position="10"/>
        <end position="23"/>
    </location>
</feature>
<feature type="compositionally biased region" description="Low complexity" evidence="1">
    <location>
        <begin position="684"/>
        <end position="697"/>
    </location>
</feature>
<name>A0ABR1VDS7_9PEZI</name>
<feature type="compositionally biased region" description="Acidic residues" evidence="1">
    <location>
        <begin position="1112"/>
        <end position="1124"/>
    </location>
</feature>
<feature type="compositionally biased region" description="Polar residues" evidence="1">
    <location>
        <begin position="624"/>
        <end position="638"/>
    </location>
</feature>
<comment type="caution">
    <text evidence="2">The sequence shown here is derived from an EMBL/GenBank/DDBJ whole genome shotgun (WGS) entry which is preliminary data.</text>
</comment>
<feature type="compositionally biased region" description="Acidic residues" evidence="1">
    <location>
        <begin position="389"/>
        <end position="400"/>
    </location>
</feature>
<dbReference type="EMBL" id="JAQQWM010000004">
    <property type="protein sequence ID" value="KAK8068164.1"/>
    <property type="molecule type" value="Genomic_DNA"/>
</dbReference>
<feature type="region of interest" description="Disordered" evidence="1">
    <location>
        <begin position="936"/>
        <end position="985"/>
    </location>
</feature>
<proteinExistence type="predicted"/>
<accession>A0ABR1VDS7</accession>
<feature type="compositionally biased region" description="Low complexity" evidence="1">
    <location>
        <begin position="864"/>
        <end position="876"/>
    </location>
</feature>
<gene>
    <name evidence="2" type="ORF">PG996_007276</name>
</gene>
<evidence type="ECO:0000313" key="3">
    <source>
        <dbReference type="Proteomes" id="UP001446871"/>
    </source>
</evidence>
<sequence>MTSLHIDAMPASTSPTTAFATTPRHVRSRTQSISSDRPSTIAHSLMSPPQSVTPEAAFIAASAASQIVTNDHDSHSETWYDQVGIEPSGETALVATGALQLANNFVDQLLFNVIAIARSTSLSALRPAVSEVLKPKLARDAVNQADEELREYLGGEVEDLAHSQDAEASHSWDLELAWKRTRLRCMVYSSLGDMEEEDEDYYMEQEHFRGESGDDILSEAVSPAVAIFLTSILEFMGEQVLVIAGQAAFNRLRVKYEKELKDGTRMPGDISERIVVEELDMERVALDRTLGRLWRAWKKRIRAPAELSYQRSFTRSTTHSRHGSIAADTVGTLPISREVSIDESQDVNPAADSKPNDEPTKAMRPSAVPLPMSNNDVAEIEVPGLVSYSDEEDSDLEDDEPMKQRPRPKSWMVFSTLRKHDLPTPAASQPTSHTLRSRKRANSVPTLLASPIILPTPAPAQNRATEPDGDQDGKPSTEAGAVEKEPEQSQARNAVEAITNAIPTSPISKMVTGAAAVGSAALAGVAAMAHGTAPQTVVTPMVEEEDDELDDFTEEPQILTSSRVSIGGRSSPAISEPGSKRPPSILVGRSNSLSSVRMIEVHSPRSPSVRSSRHVSGEFDYPSVSRSMSLSREGSVSTPPIAEEGTFDPRADVSAYSSRESSRERNVRRTSSPSLHGYGQSTQAHTSAPTSAPNAASTKVTILNQSVTSGSFLDIDTAPQRTELPPRMSSYSKPPTLPTLPEKSANRPTYAHSSVDRTTSHRASPESPKRAWPKQGDSPTSSTNSNKFKAVRSSEESTSHRAHDVAKNFEELLQNDETIQYTLTPENMRDMEISQAPKEKSSRDQSSGMAGKNDEARHADRSRSSSMKRSLSLNKSTGLSSHPPEAHGNAKLAGPVPRAPPVSMATQGRMVPGQARDARIPRESLQDFAEFIRSTGPPAGRGNFQANKPVANPGPHRRDVSNPIPTATMNTAMPPPKRTASTRARLQARDAAVSSNNESSDLIDFIRRGPPSTGANPRIPRNIAPFRNTMDSDQLQMSGATGGRAIDAALPDVRTSQASTTVPESVNSSINSQSALLNKSNKPTSYSNNFDEEDMIPKRKQRRVRDPYAIDFSDEEDLDDLLEEEAPKPKPKPKREESLVDFLNNYDPPPDPSPPQPFYNTKQPAVLKKKSTTNLIARLRNGSASQADRTPPPTGRDSRASSNTGNGRGYTPIVANTPPPSGGNSGKINDMMGPGMPQNRAPSGRVPMKHYEPRDATPSQAARASGTSDLARFLRESEPPPSTLATASPAVEDKPSGFSRIFERRKKSVAF</sequence>